<name>A0A9P7N7S0_9HYPO</name>
<dbReference type="GO" id="GO:0019239">
    <property type="term" value="F:deaminase activity"/>
    <property type="evidence" value="ECO:0007669"/>
    <property type="project" value="TreeGrafter"/>
</dbReference>
<dbReference type="Gene3D" id="3.30.1330.40">
    <property type="entry name" value="RutC-like"/>
    <property type="match status" value="1"/>
</dbReference>
<dbReference type="CDD" id="cd00448">
    <property type="entry name" value="YjgF_YER057c_UK114_family"/>
    <property type="match status" value="1"/>
</dbReference>
<dbReference type="Pfam" id="PF01042">
    <property type="entry name" value="Ribonuc_L-PSP"/>
    <property type="match status" value="1"/>
</dbReference>
<sequence length="231" mass="25078">MVLSTAPAASPRAIESWNTIPRPSRGREHRVKLKQRTVDYVTHDGPESYPSSPTARLPRGGGMSAIAARLAPRFSFGRIITAPTRTAIVARPCKFTPFPAHRTKSTMADQQIIYTKDAPAPVGPYSQAVKTPTAIYCSGQIPLTAEGTMVEGSIADKTKQCCQNLEAVLKEAGSSIPKVVKCNIFLSDMAHFAEMNSVYEKWFAHKPARSCVAVKTLPKNVDVEIEAIALP</sequence>
<dbReference type="FunFam" id="3.30.1330.40:FF:000001">
    <property type="entry name" value="L-PSP family endoribonuclease"/>
    <property type="match status" value="1"/>
</dbReference>
<dbReference type="GO" id="GO:0005829">
    <property type="term" value="C:cytosol"/>
    <property type="evidence" value="ECO:0007669"/>
    <property type="project" value="TreeGrafter"/>
</dbReference>
<dbReference type="OrthoDB" id="309640at2759"/>
<accession>A0A9P7N7S0</accession>
<organism evidence="3 4">
    <name type="scientific">Claviceps pusilla</name>
    <dbReference type="NCBI Taxonomy" id="123648"/>
    <lineage>
        <taxon>Eukaryota</taxon>
        <taxon>Fungi</taxon>
        <taxon>Dikarya</taxon>
        <taxon>Ascomycota</taxon>
        <taxon>Pezizomycotina</taxon>
        <taxon>Sordariomycetes</taxon>
        <taxon>Hypocreomycetidae</taxon>
        <taxon>Hypocreales</taxon>
        <taxon>Clavicipitaceae</taxon>
        <taxon>Claviceps</taxon>
    </lineage>
</organism>
<evidence type="ECO:0000313" key="3">
    <source>
        <dbReference type="EMBL" id="KAG6000322.1"/>
    </source>
</evidence>
<feature type="region of interest" description="Disordered" evidence="2">
    <location>
        <begin position="1"/>
        <end position="30"/>
    </location>
</feature>
<evidence type="ECO:0000313" key="4">
    <source>
        <dbReference type="Proteomes" id="UP000748025"/>
    </source>
</evidence>
<reference evidence="3" key="1">
    <citation type="journal article" date="2020" name="bioRxiv">
        <title>Whole genome comparisons of ergot fungi reveals the divergence and evolution of species within the genus Claviceps are the result of varying mechanisms driving genome evolution and host range expansion.</title>
        <authorList>
            <person name="Wyka S.A."/>
            <person name="Mondo S.J."/>
            <person name="Liu M."/>
            <person name="Dettman J."/>
            <person name="Nalam V."/>
            <person name="Broders K.D."/>
        </authorList>
    </citation>
    <scope>NUCLEOTIDE SEQUENCE</scope>
    <source>
        <strain evidence="3">CCC 602</strain>
    </source>
</reference>
<evidence type="ECO:0000256" key="2">
    <source>
        <dbReference type="SAM" id="MobiDB-lite"/>
    </source>
</evidence>
<dbReference type="PANTHER" id="PTHR11803">
    <property type="entry name" value="2-IMINOBUTANOATE/2-IMINOPROPANOATE DEAMINASE RIDA"/>
    <property type="match status" value="1"/>
</dbReference>
<keyword evidence="4" id="KW-1185">Reference proteome</keyword>
<gene>
    <name evidence="3" type="ORF">E4U43_001631</name>
</gene>
<dbReference type="InterPro" id="IPR035959">
    <property type="entry name" value="RutC-like_sf"/>
</dbReference>
<dbReference type="GO" id="GO:0005739">
    <property type="term" value="C:mitochondrion"/>
    <property type="evidence" value="ECO:0007669"/>
    <property type="project" value="TreeGrafter"/>
</dbReference>
<proteinExistence type="inferred from homology"/>
<dbReference type="AlphaFoldDB" id="A0A9P7N7S0"/>
<dbReference type="Proteomes" id="UP000748025">
    <property type="component" value="Unassembled WGS sequence"/>
</dbReference>
<dbReference type="InterPro" id="IPR006056">
    <property type="entry name" value="RidA"/>
</dbReference>
<dbReference type="NCBIfam" id="TIGR00004">
    <property type="entry name" value="Rid family detoxifying hydrolase"/>
    <property type="match status" value="1"/>
</dbReference>
<dbReference type="EMBL" id="SRPW01001539">
    <property type="protein sequence ID" value="KAG6000322.1"/>
    <property type="molecule type" value="Genomic_DNA"/>
</dbReference>
<dbReference type="PROSITE" id="PS01094">
    <property type="entry name" value="UPF0076"/>
    <property type="match status" value="1"/>
</dbReference>
<comment type="caution">
    <text evidence="3">The sequence shown here is derived from an EMBL/GenBank/DDBJ whole genome shotgun (WGS) entry which is preliminary data.</text>
</comment>
<comment type="similarity">
    <text evidence="1">Belongs to the RutC family.</text>
</comment>
<dbReference type="InterPro" id="IPR006175">
    <property type="entry name" value="YjgF/YER057c/UK114"/>
</dbReference>
<evidence type="ECO:0000256" key="1">
    <source>
        <dbReference type="ARBA" id="ARBA00010552"/>
    </source>
</evidence>
<dbReference type="PANTHER" id="PTHR11803:SF58">
    <property type="entry name" value="PROTEIN HMF1-RELATED"/>
    <property type="match status" value="1"/>
</dbReference>
<protein>
    <submittedName>
        <fullName evidence="3">Uncharacterized protein</fullName>
    </submittedName>
</protein>
<dbReference type="SUPFAM" id="SSF55298">
    <property type="entry name" value="YjgF-like"/>
    <property type="match status" value="1"/>
</dbReference>
<dbReference type="InterPro" id="IPR019897">
    <property type="entry name" value="RidA_CS"/>
</dbReference>